<sequence length="185" mass="20034">MDPEEQTAVAGQNSVATEVSSKKRKRPHFEKHTRIRNAAAMKFSVPVPEGEEDTRTMPKRKRKSGNLTTAQREARKAAKRAEEASEVGEAGGTGADEPGIGRAPVEVEEDDRLPWERKALPPISPTLSSSPIPIPWSSSPPRALAPSPMPTKSEQPDGPTRSVIAGENSLVIIQESSNKKEPNQT</sequence>
<evidence type="ECO:0000256" key="1">
    <source>
        <dbReference type="SAM" id="MobiDB-lite"/>
    </source>
</evidence>
<feature type="compositionally biased region" description="Low complexity" evidence="1">
    <location>
        <begin position="125"/>
        <end position="146"/>
    </location>
</feature>
<protein>
    <submittedName>
        <fullName evidence="2">Uncharacterized protein</fullName>
    </submittedName>
</protein>
<accession>A0AA40C1N9</accession>
<feature type="compositionally biased region" description="Polar residues" evidence="1">
    <location>
        <begin position="9"/>
        <end position="19"/>
    </location>
</feature>
<evidence type="ECO:0000313" key="2">
    <source>
        <dbReference type="EMBL" id="KAK0622101.1"/>
    </source>
</evidence>
<feature type="region of interest" description="Disordered" evidence="1">
    <location>
        <begin position="1"/>
        <end position="185"/>
    </location>
</feature>
<comment type="caution">
    <text evidence="2">The sequence shown here is derived from an EMBL/GenBank/DDBJ whole genome shotgun (WGS) entry which is preliminary data.</text>
</comment>
<dbReference type="Proteomes" id="UP001175001">
    <property type="component" value="Unassembled WGS sequence"/>
</dbReference>
<feature type="compositionally biased region" description="Basic and acidic residues" evidence="1">
    <location>
        <begin position="72"/>
        <end position="83"/>
    </location>
</feature>
<proteinExistence type="predicted"/>
<evidence type="ECO:0000313" key="3">
    <source>
        <dbReference type="Proteomes" id="UP001175001"/>
    </source>
</evidence>
<reference evidence="2" key="1">
    <citation type="submission" date="2023-06" db="EMBL/GenBank/DDBJ databases">
        <title>Multi-omics analyses reveal the molecular pathogenesis toolkit of Lasiodiplodia hormozganensis, a cross-kingdom pathogen.</title>
        <authorList>
            <person name="Felix C."/>
            <person name="Meneses R."/>
            <person name="Goncalves M.F.M."/>
            <person name="Tilleman L."/>
            <person name="Duarte A.S."/>
            <person name="Jorrin-Novo J.V."/>
            <person name="Van De Peer Y."/>
            <person name="Deforce D."/>
            <person name="Van Nieuwerburgh F."/>
            <person name="Esteves A.C."/>
            <person name="Alves A."/>
        </authorList>
    </citation>
    <scope>NUCLEOTIDE SEQUENCE</scope>
    <source>
        <strain evidence="2">CBS 339.90</strain>
    </source>
</reference>
<keyword evidence="3" id="KW-1185">Reference proteome</keyword>
<gene>
    <name evidence="2" type="ORF">DIS24_g11410</name>
</gene>
<name>A0AA40C1N9_9PEZI</name>
<organism evidence="2 3">
    <name type="scientific">Lasiodiplodia hormozganensis</name>
    <dbReference type="NCBI Taxonomy" id="869390"/>
    <lineage>
        <taxon>Eukaryota</taxon>
        <taxon>Fungi</taxon>
        <taxon>Dikarya</taxon>
        <taxon>Ascomycota</taxon>
        <taxon>Pezizomycotina</taxon>
        <taxon>Dothideomycetes</taxon>
        <taxon>Dothideomycetes incertae sedis</taxon>
        <taxon>Botryosphaeriales</taxon>
        <taxon>Botryosphaeriaceae</taxon>
        <taxon>Lasiodiplodia</taxon>
    </lineage>
</organism>
<dbReference type="AlphaFoldDB" id="A0AA40C1N9"/>
<feature type="compositionally biased region" description="Basic residues" evidence="1">
    <location>
        <begin position="22"/>
        <end position="35"/>
    </location>
</feature>
<dbReference type="EMBL" id="JAUJDW010000163">
    <property type="protein sequence ID" value="KAK0622101.1"/>
    <property type="molecule type" value="Genomic_DNA"/>
</dbReference>